<feature type="region of interest" description="Disordered" evidence="7">
    <location>
        <begin position="1"/>
        <end position="25"/>
    </location>
</feature>
<evidence type="ECO:0000313" key="11">
    <source>
        <dbReference type="Proteomes" id="UP001305414"/>
    </source>
</evidence>
<dbReference type="InterPro" id="IPR011992">
    <property type="entry name" value="EF-hand-dom_pair"/>
</dbReference>
<dbReference type="GO" id="GO:0005262">
    <property type="term" value="F:calcium channel activity"/>
    <property type="evidence" value="ECO:0007669"/>
    <property type="project" value="TreeGrafter"/>
</dbReference>
<dbReference type="InterPro" id="IPR006685">
    <property type="entry name" value="MscS_channel_2nd"/>
</dbReference>
<feature type="compositionally biased region" description="Basic and acidic residues" evidence="7">
    <location>
        <begin position="16"/>
        <end position="25"/>
    </location>
</feature>
<name>A0AAN7UJU9_9PEZI</name>
<feature type="transmembrane region" description="Helical" evidence="8">
    <location>
        <begin position="177"/>
        <end position="202"/>
    </location>
</feature>
<dbReference type="InterPro" id="IPR058650">
    <property type="entry name" value="Msy1/2-like"/>
</dbReference>
<feature type="domain" description="EF-hand" evidence="9">
    <location>
        <begin position="426"/>
        <end position="461"/>
    </location>
</feature>
<evidence type="ECO:0000256" key="8">
    <source>
        <dbReference type="SAM" id="Phobius"/>
    </source>
</evidence>
<proteinExistence type="inferred from homology"/>
<protein>
    <recommendedName>
        <fullName evidence="6">Mechanosensitive ion channel protein</fullName>
    </recommendedName>
</protein>
<dbReference type="Gene3D" id="2.30.30.60">
    <property type="match status" value="1"/>
</dbReference>
<evidence type="ECO:0000256" key="6">
    <source>
        <dbReference type="PIRNR" id="PIRNR017209"/>
    </source>
</evidence>
<dbReference type="PIRSF" id="PIRSF017209">
    <property type="entry name" value="Memb_At2g17000_prd"/>
    <property type="match status" value="1"/>
</dbReference>
<feature type="region of interest" description="Disordered" evidence="7">
    <location>
        <begin position="79"/>
        <end position="108"/>
    </location>
</feature>
<feature type="transmembrane region" description="Helical" evidence="8">
    <location>
        <begin position="264"/>
        <end position="286"/>
    </location>
</feature>
<evidence type="ECO:0000256" key="3">
    <source>
        <dbReference type="ARBA" id="ARBA00022692"/>
    </source>
</evidence>
<keyword evidence="6" id="KW-0256">Endoplasmic reticulum</keyword>
<keyword evidence="5 6" id="KW-0472">Membrane</keyword>
<dbReference type="SUPFAM" id="SSF50182">
    <property type="entry name" value="Sm-like ribonucleoproteins"/>
    <property type="match status" value="1"/>
</dbReference>
<keyword evidence="3 8" id="KW-0812">Transmembrane</keyword>
<dbReference type="Proteomes" id="UP001305414">
    <property type="component" value="Unassembled WGS sequence"/>
</dbReference>
<feature type="transmembrane region" description="Helical" evidence="8">
    <location>
        <begin position="136"/>
        <end position="157"/>
    </location>
</feature>
<keyword evidence="11" id="KW-1185">Reference proteome</keyword>
<keyword evidence="4 8" id="KW-1133">Transmembrane helix</keyword>
<accession>A0AAN7UJU9</accession>
<dbReference type="EMBL" id="JAWHQM010000018">
    <property type="protein sequence ID" value="KAK5631063.1"/>
    <property type="molecule type" value="Genomic_DNA"/>
</dbReference>
<dbReference type="Pfam" id="PF25886">
    <property type="entry name" value="Msy1"/>
    <property type="match status" value="1"/>
</dbReference>
<evidence type="ECO:0000259" key="9">
    <source>
        <dbReference type="PROSITE" id="PS50222"/>
    </source>
</evidence>
<reference evidence="10 11" key="1">
    <citation type="submission" date="2023-10" db="EMBL/GenBank/DDBJ databases">
        <title>Draft genome sequence of Xylaria bambusicola isolate GMP-LS, the root and basal stem rot pathogen of sugarcane in Indonesia.</title>
        <authorList>
            <person name="Selvaraj P."/>
            <person name="Muralishankar V."/>
            <person name="Muruganantham S."/>
            <person name="Sp S."/>
            <person name="Haryani S."/>
            <person name="Lau K.J.X."/>
            <person name="Naqvi N.I."/>
        </authorList>
    </citation>
    <scope>NUCLEOTIDE SEQUENCE [LARGE SCALE GENOMIC DNA]</scope>
    <source>
        <strain evidence="10">GMP-LS</strain>
    </source>
</reference>
<dbReference type="InterPro" id="IPR023408">
    <property type="entry name" value="MscS_beta-dom_sf"/>
</dbReference>
<dbReference type="GO" id="GO:0005509">
    <property type="term" value="F:calcium ion binding"/>
    <property type="evidence" value="ECO:0007669"/>
    <property type="project" value="InterPro"/>
</dbReference>
<dbReference type="AlphaFoldDB" id="A0AAN7UJU9"/>
<organism evidence="10 11">
    <name type="scientific">Xylaria bambusicola</name>
    <dbReference type="NCBI Taxonomy" id="326684"/>
    <lineage>
        <taxon>Eukaryota</taxon>
        <taxon>Fungi</taxon>
        <taxon>Dikarya</taxon>
        <taxon>Ascomycota</taxon>
        <taxon>Pezizomycotina</taxon>
        <taxon>Sordariomycetes</taxon>
        <taxon>Xylariomycetidae</taxon>
        <taxon>Xylariales</taxon>
        <taxon>Xylariaceae</taxon>
        <taxon>Xylaria</taxon>
    </lineage>
</organism>
<comment type="similarity">
    <text evidence="2 6">Belongs to the MscS (TC 1.A.23) family.</text>
</comment>
<dbReference type="SUPFAM" id="SSF47473">
    <property type="entry name" value="EF-hand"/>
    <property type="match status" value="1"/>
</dbReference>
<evidence type="ECO:0000256" key="2">
    <source>
        <dbReference type="ARBA" id="ARBA00008017"/>
    </source>
</evidence>
<dbReference type="GO" id="GO:0006874">
    <property type="term" value="P:intracellular calcium ion homeostasis"/>
    <property type="evidence" value="ECO:0007669"/>
    <property type="project" value="TreeGrafter"/>
</dbReference>
<dbReference type="InterPro" id="IPR010920">
    <property type="entry name" value="LSM_dom_sf"/>
</dbReference>
<dbReference type="GO" id="GO:0005789">
    <property type="term" value="C:endoplasmic reticulum membrane"/>
    <property type="evidence" value="ECO:0007669"/>
    <property type="project" value="UniProtKB-SubCell"/>
</dbReference>
<dbReference type="Pfam" id="PF00924">
    <property type="entry name" value="MS_channel_2nd"/>
    <property type="match status" value="1"/>
</dbReference>
<evidence type="ECO:0000256" key="5">
    <source>
        <dbReference type="ARBA" id="ARBA00023136"/>
    </source>
</evidence>
<evidence type="ECO:0000256" key="1">
    <source>
        <dbReference type="ARBA" id="ARBA00004127"/>
    </source>
</evidence>
<evidence type="ECO:0000313" key="10">
    <source>
        <dbReference type="EMBL" id="KAK5631063.1"/>
    </source>
</evidence>
<dbReference type="PANTHER" id="PTHR31323">
    <property type="entry name" value="MECHANOSENSITIVE ION CHANNEL PROTEIN MSY2"/>
    <property type="match status" value="1"/>
</dbReference>
<comment type="subcellular location">
    <subcellularLocation>
        <location evidence="1">Endomembrane system</location>
        <topology evidence="1">Multi-pass membrane protein</topology>
    </subcellularLocation>
    <subcellularLocation>
        <location evidence="6">Endoplasmic reticulum membrane</location>
    </subcellularLocation>
</comment>
<feature type="transmembrane region" description="Helical" evidence="8">
    <location>
        <begin position="223"/>
        <end position="244"/>
    </location>
</feature>
<dbReference type="InterPro" id="IPR016688">
    <property type="entry name" value="MscS-like_plants/fungi"/>
</dbReference>
<evidence type="ECO:0000256" key="7">
    <source>
        <dbReference type="SAM" id="MobiDB-lite"/>
    </source>
</evidence>
<sequence>MATDDKSSPTLTHDPTISDHADPETRPVDLHRHLEIPHGVDRHGSEGHFLSPAESQNQASRLADDLTMLQAERAVTNEGYDMHRSRSRLRTTTEGEKGDVFNQPAPAPAIGQIPEAPTTLKKIYDIIRNLPRIIRYFLYSLPITAILLIPIFLGIFLDPGSQPVIGGPGGVHLLWFGIWLEVVWLSLWLARIVCSIMPYVLGLGAKITGSGNFTKWRDIGRQLELHLGLFLWLLALLISFLPIINNHKVAANVPEEADTQFPYIRWIDVVNKIIIALFVLATLNFVEKILIQWIAASFHQRTYSNRIEVNKQSIAYLVYLYEHSKDRLVSEEAVMGTKRTLGVRTPLNLFTNNAREVATKIGDITSRVAGDFTGRQVKLSNHPRKVVSELLRNSNTAQVLARRLFRTYAKENSDVLTLADLTQAFPDSDYAEAAFMLFDRDLNGDVSQEELEAFVDEVHREKKAIAASVKDLDSVITKLDRVFFVIILIIAIIVFISTISPYTSAALASAGSAVLGLAWVLQATAQEFLQSIIFVFVKHPFDVGDRVTIYGNTGQTLQGDDYYVTEISLLYTEFKKMQGHIVQAPNSVLNTLFILNHRRSGSLADVFTLQIKYGTPASVITELTARMTDYVEKNKRDFTNKIITELVSFEEACSMTVNFICFHKSSFQNELLRLTRHNKFAIEMMDQMVALGIEQPRKQFQVSGRDFPIYQTNIAPPTYQEENQQPSVDPTMLHASRRRANSRATDSNDMFQDVFAARRQQNGTIPSTQLPPLIHEEPPSGSNTGTRTSLSGLERPPTNGSSRGSNRGLFNRSMGTLRRTAYHRQSTDYPADPLDRDMV</sequence>
<dbReference type="Gene3D" id="1.10.238.10">
    <property type="entry name" value="EF-hand"/>
    <property type="match status" value="1"/>
</dbReference>
<evidence type="ECO:0000256" key="4">
    <source>
        <dbReference type="ARBA" id="ARBA00022989"/>
    </source>
</evidence>
<comment type="caution">
    <text evidence="10">The sequence shown here is derived from an EMBL/GenBank/DDBJ whole genome shotgun (WGS) entry which is preliminary data.</text>
</comment>
<feature type="region of interest" description="Disordered" evidence="7">
    <location>
        <begin position="763"/>
        <end position="839"/>
    </location>
</feature>
<feature type="compositionally biased region" description="Polar residues" evidence="7">
    <location>
        <begin position="780"/>
        <end position="791"/>
    </location>
</feature>
<feature type="transmembrane region" description="Helical" evidence="8">
    <location>
        <begin position="482"/>
        <end position="499"/>
    </location>
</feature>
<gene>
    <name evidence="10" type="ORF">RRF57_006778</name>
</gene>
<dbReference type="InterPro" id="IPR002048">
    <property type="entry name" value="EF_hand_dom"/>
</dbReference>
<dbReference type="PROSITE" id="PS50222">
    <property type="entry name" value="EF_HAND_2"/>
    <property type="match status" value="1"/>
</dbReference>
<dbReference type="PANTHER" id="PTHR31323:SF15">
    <property type="entry name" value="MECHANOSENSITIVE ION CHANNEL PROTEIN MSY1"/>
    <property type="match status" value="1"/>
</dbReference>